<dbReference type="AlphaFoldDB" id="A0A7J7MDE2"/>
<accession>A0A7J7MDE2</accession>
<gene>
    <name evidence="1" type="ORF">GIB67_004613</name>
</gene>
<reference evidence="1 2" key="1">
    <citation type="journal article" date="2020" name="IScience">
        <title>Genome Sequencing of the Endangered Kingdonia uniflora (Circaeasteraceae, Ranunculales) Reveals Potential Mechanisms of Evolutionary Specialization.</title>
        <authorList>
            <person name="Sun Y."/>
            <person name="Deng T."/>
            <person name="Zhang A."/>
            <person name="Moore M.J."/>
            <person name="Landis J.B."/>
            <person name="Lin N."/>
            <person name="Zhang H."/>
            <person name="Zhang X."/>
            <person name="Huang J."/>
            <person name="Zhang X."/>
            <person name="Sun H."/>
            <person name="Wang H."/>
        </authorList>
    </citation>
    <scope>NUCLEOTIDE SEQUENCE [LARGE SCALE GENOMIC DNA]</scope>
    <source>
        <strain evidence="1">TB1705</strain>
        <tissue evidence="1">Leaf</tissue>
    </source>
</reference>
<dbReference type="EMBL" id="JACGCM010001609">
    <property type="protein sequence ID" value="KAF6152784.1"/>
    <property type="molecule type" value="Genomic_DNA"/>
</dbReference>
<evidence type="ECO:0000313" key="1">
    <source>
        <dbReference type="EMBL" id="KAF6152784.1"/>
    </source>
</evidence>
<dbReference type="Proteomes" id="UP000541444">
    <property type="component" value="Unassembled WGS sequence"/>
</dbReference>
<evidence type="ECO:0000313" key="2">
    <source>
        <dbReference type="Proteomes" id="UP000541444"/>
    </source>
</evidence>
<protein>
    <submittedName>
        <fullName evidence="1">Uncharacterized protein</fullName>
    </submittedName>
</protein>
<comment type="caution">
    <text evidence="1">The sequence shown here is derived from an EMBL/GenBank/DDBJ whole genome shotgun (WGS) entry which is preliminary data.</text>
</comment>
<organism evidence="1 2">
    <name type="scientific">Kingdonia uniflora</name>
    <dbReference type="NCBI Taxonomy" id="39325"/>
    <lineage>
        <taxon>Eukaryota</taxon>
        <taxon>Viridiplantae</taxon>
        <taxon>Streptophyta</taxon>
        <taxon>Embryophyta</taxon>
        <taxon>Tracheophyta</taxon>
        <taxon>Spermatophyta</taxon>
        <taxon>Magnoliopsida</taxon>
        <taxon>Ranunculales</taxon>
        <taxon>Circaeasteraceae</taxon>
        <taxon>Kingdonia</taxon>
    </lineage>
</organism>
<proteinExistence type="predicted"/>
<sequence>MLYKFTLHLLMTCHSQWCRWIRKFAVHDLIVHPFVSCFGVVNPIPVYSSRRLFTRSSHHFSAIYIDRCTTTGFATEIILSTISETYYKRLFESYQKKRKKNGTNWLTYEK</sequence>
<feature type="non-terminal residue" evidence="1">
    <location>
        <position position="110"/>
    </location>
</feature>
<name>A0A7J7MDE2_9MAGN</name>
<keyword evidence="2" id="KW-1185">Reference proteome</keyword>